<dbReference type="SUPFAM" id="SSF51735">
    <property type="entry name" value="NAD(P)-binding Rossmann-fold domains"/>
    <property type="match status" value="1"/>
</dbReference>
<reference key="1">
    <citation type="submission" date="2010-09" db="EMBL/GenBank/DDBJ databases">
        <authorList>
            <person name="Roh H."/>
            <person name="Ko H.-J."/>
            <person name="Kim D."/>
            <person name="Choi D.G."/>
            <person name="Park S."/>
            <person name="Kim S."/>
            <person name="Kim K.H."/>
            <person name="Chang I.S."/>
            <person name="Choi I.-G."/>
        </authorList>
    </citation>
    <scope>NUCLEOTIDE SEQUENCE</scope>
    <source>
        <strain>KIST612</strain>
    </source>
</reference>
<dbReference type="Pfam" id="PF02812">
    <property type="entry name" value="ELFV_dehydrog_N"/>
    <property type="match status" value="1"/>
</dbReference>
<dbReference type="Gene3D" id="3.40.50.720">
    <property type="entry name" value="NAD(P)-binding Rossmann-like Domain"/>
    <property type="match status" value="1"/>
</dbReference>
<dbReference type="HOGENOM" id="CLU_025763_0_0_9"/>
<dbReference type="InterPro" id="IPR016211">
    <property type="entry name" value="Glu/Phe/Leu/Val/Trp_DH_bac/arc"/>
</dbReference>
<dbReference type="SMART" id="SM00839">
    <property type="entry name" value="ELFV_dehydrog"/>
    <property type="match status" value="1"/>
</dbReference>
<dbReference type="AlphaFoldDB" id="E3GFT4"/>
<feature type="domain" description="Glutamate/phenylalanine/leucine/valine/L-tryptophan dehydrogenase C-terminal" evidence="7">
    <location>
        <begin position="165"/>
        <end position="370"/>
    </location>
</feature>
<dbReference type="PROSITE" id="PS00074">
    <property type="entry name" value="GLFV_DEHYDROGENASE"/>
    <property type="match status" value="1"/>
</dbReference>
<accession>E3GFT4</accession>
<proteinExistence type="inferred from homology"/>
<dbReference type="InterPro" id="IPR006095">
    <property type="entry name" value="Glu/Leu/Phe/Val/Trp_DH"/>
</dbReference>
<sequence>MPAGLRAAGIYILLLKIMFWRYEKMSIFEKMDFYGHEELVFARDEETGLKAIIAIHDTTLGPALGGTRMWNYESEEDALYDVLRLSRGMSLKNAGCGLKNGGGKAVIIGDPRKLKNEAFFKAYGRFIESLAGRYYTAEDVNINTQDIAYMQETTKYVTGTREIGGNPSPYTARGTFMGIKAGIKEKFGADTAEGLTVVVQGLGSVGYMVAKLLHDEGAILKVYDINPDAVKRAVEEFGATPLNADEVLTAECDIFAPCALGAVINSGNAKALKCKIVGGCANNVLVDPQTGEELEERGILYLPDYIINAGGVINCGEEIVTKPYDASKVTEKVDKIYDTTLNIIHYAKDKGITTYEAADHYAMDIIKAGRA</sequence>
<keyword evidence="9" id="KW-1185">Reference proteome</keyword>
<evidence type="ECO:0000256" key="3">
    <source>
        <dbReference type="ARBA" id="ARBA00023027"/>
    </source>
</evidence>
<feature type="active site" description="Proton donor/acceptor" evidence="4">
    <location>
        <position position="104"/>
    </location>
</feature>
<evidence type="ECO:0000259" key="7">
    <source>
        <dbReference type="SMART" id="SM00839"/>
    </source>
</evidence>
<gene>
    <name evidence="8" type="ordered locus">ELI_3459</name>
</gene>
<evidence type="ECO:0000256" key="6">
    <source>
        <dbReference type="RuleBase" id="RU004417"/>
    </source>
</evidence>
<keyword evidence="5" id="KW-0547">Nucleotide-binding</keyword>
<dbReference type="InterPro" id="IPR036291">
    <property type="entry name" value="NAD(P)-bd_dom_sf"/>
</dbReference>
<dbReference type="InterPro" id="IPR006096">
    <property type="entry name" value="Glu/Leu/Phe/Val/Trp_DH_C"/>
</dbReference>
<dbReference type="GO" id="GO:0016639">
    <property type="term" value="F:oxidoreductase activity, acting on the CH-NH2 group of donors, NAD or NADP as acceptor"/>
    <property type="evidence" value="ECO:0007669"/>
    <property type="project" value="InterPro"/>
</dbReference>
<evidence type="ECO:0000256" key="2">
    <source>
        <dbReference type="ARBA" id="ARBA00023002"/>
    </source>
</evidence>
<comment type="similarity">
    <text evidence="1 6">Belongs to the Glu/Leu/Phe/Val dehydrogenases family.</text>
</comment>
<dbReference type="CDD" id="cd01075">
    <property type="entry name" value="NAD_bind_Leu_Phe_Val_DH"/>
    <property type="match status" value="1"/>
</dbReference>
<organism evidence="8 9">
    <name type="scientific">Eubacterium callanderi</name>
    <dbReference type="NCBI Taxonomy" id="53442"/>
    <lineage>
        <taxon>Bacteria</taxon>
        <taxon>Bacillati</taxon>
        <taxon>Bacillota</taxon>
        <taxon>Clostridia</taxon>
        <taxon>Eubacteriales</taxon>
        <taxon>Eubacteriaceae</taxon>
        <taxon>Eubacterium</taxon>
    </lineage>
</organism>
<evidence type="ECO:0000256" key="4">
    <source>
        <dbReference type="PIRSR" id="PIRSR000188-1"/>
    </source>
</evidence>
<dbReference type="KEGG" id="elm:ELI_3459"/>
<name>E3GFT4_9FIRM</name>
<evidence type="ECO:0000313" key="9">
    <source>
        <dbReference type="Proteomes" id="UP000006873"/>
    </source>
</evidence>
<dbReference type="GO" id="GO:0006520">
    <property type="term" value="P:amino acid metabolic process"/>
    <property type="evidence" value="ECO:0007669"/>
    <property type="project" value="InterPro"/>
</dbReference>
<dbReference type="PANTHER" id="PTHR42722">
    <property type="entry name" value="LEUCINE DEHYDROGENASE"/>
    <property type="match status" value="1"/>
</dbReference>
<dbReference type="PIRSF" id="PIRSF000188">
    <property type="entry name" value="Phe_leu_dh"/>
    <property type="match status" value="1"/>
</dbReference>
<reference evidence="8 9" key="2">
    <citation type="journal article" date="2011" name="J. Bacteriol.">
        <title>Complete genome sequence of a carbon monoxide-utilizing acetogen, Eubacterium limosum KIST612.</title>
        <authorList>
            <person name="Roh H."/>
            <person name="Ko H.J."/>
            <person name="Kim D."/>
            <person name="Choi D.G."/>
            <person name="Park S."/>
            <person name="Kim S."/>
            <person name="Chang I.S."/>
            <person name="Choi I.G."/>
        </authorList>
    </citation>
    <scope>NUCLEOTIDE SEQUENCE [LARGE SCALE GENOMIC DNA]</scope>
    <source>
        <strain evidence="8 9">KIST612</strain>
    </source>
</reference>
<protein>
    <submittedName>
        <fullName evidence="8">Leucine dehydrogenase</fullName>
    </submittedName>
</protein>
<dbReference type="SUPFAM" id="SSF53223">
    <property type="entry name" value="Aminoacid dehydrogenase-like, N-terminal domain"/>
    <property type="match status" value="1"/>
</dbReference>
<evidence type="ECO:0000256" key="1">
    <source>
        <dbReference type="ARBA" id="ARBA00006382"/>
    </source>
</evidence>
<feature type="binding site" evidence="5">
    <location>
        <begin position="201"/>
        <end position="206"/>
    </location>
    <ligand>
        <name>NAD(+)</name>
        <dbReference type="ChEBI" id="CHEBI:57540"/>
    </ligand>
</feature>
<dbReference type="GO" id="GO:0000166">
    <property type="term" value="F:nucleotide binding"/>
    <property type="evidence" value="ECO:0007669"/>
    <property type="project" value="UniProtKB-KW"/>
</dbReference>
<dbReference type="PANTHER" id="PTHR42722:SF1">
    <property type="entry name" value="VALINE DEHYDROGENASE"/>
    <property type="match status" value="1"/>
</dbReference>
<dbReference type="PRINTS" id="PR00082">
    <property type="entry name" value="GLFDHDRGNASE"/>
</dbReference>
<evidence type="ECO:0000256" key="5">
    <source>
        <dbReference type="PIRSR" id="PIRSR000188-2"/>
    </source>
</evidence>
<keyword evidence="3 5" id="KW-0520">NAD</keyword>
<dbReference type="Pfam" id="PF00208">
    <property type="entry name" value="ELFV_dehydrog"/>
    <property type="match status" value="1"/>
</dbReference>
<dbReference type="EMBL" id="CP002273">
    <property type="protein sequence ID" value="ADO38418.1"/>
    <property type="molecule type" value="Genomic_DNA"/>
</dbReference>
<dbReference type="InterPro" id="IPR033524">
    <property type="entry name" value="Glu/Leu/Phe/Val_DH_AS"/>
</dbReference>
<dbReference type="Proteomes" id="UP000006873">
    <property type="component" value="Chromosome"/>
</dbReference>
<dbReference type="InterPro" id="IPR006097">
    <property type="entry name" value="Glu/Leu/Phe/Val/Trp_DH_dimer"/>
</dbReference>
<evidence type="ECO:0000313" key="8">
    <source>
        <dbReference type="EMBL" id="ADO38418.1"/>
    </source>
</evidence>
<keyword evidence="2 6" id="KW-0560">Oxidoreductase</keyword>
<dbReference type="InterPro" id="IPR046346">
    <property type="entry name" value="Aminoacid_DH-like_N_sf"/>
</dbReference>
<dbReference type="FunFam" id="3.40.50.10860:FF:000010">
    <property type="entry name" value="Leucine dehydrogenase"/>
    <property type="match status" value="1"/>
</dbReference>
<dbReference type="Gene3D" id="3.40.50.10860">
    <property type="entry name" value="Leucine Dehydrogenase, chain A, domain 1"/>
    <property type="match status" value="1"/>
</dbReference>
<dbReference type="eggNOG" id="COG0334">
    <property type="taxonomic scope" value="Bacteria"/>
</dbReference>